<keyword evidence="1" id="KW-0472">Membrane</keyword>
<gene>
    <name evidence="2" type="ORF">EKG37_10745</name>
</gene>
<reference evidence="2 3" key="1">
    <citation type="submission" date="2018-12" db="EMBL/GenBank/DDBJ databases">
        <title>Bacillus yapensis draft genome sequence.</title>
        <authorList>
            <person name="Yu L."/>
            <person name="Xu X."/>
            <person name="Tang X."/>
        </authorList>
    </citation>
    <scope>NUCLEOTIDE SEQUENCE [LARGE SCALE GENOMIC DNA]</scope>
    <source>
        <strain evidence="2 3">XXST-01</strain>
    </source>
</reference>
<evidence type="ECO:0000256" key="1">
    <source>
        <dbReference type="SAM" id="Phobius"/>
    </source>
</evidence>
<sequence>MSTNKFWQGILLGALAGGVISLLDRQTRTSVVESCKKGTKEVSHYISHPAEMAEKIKAKTSKLRSAVEQVSEDVSFIAEKVEELRDVTPTVVGIVKDTKEAFSHDEEEIPYSR</sequence>
<dbReference type="RefSeq" id="WP_126408666.1">
    <property type="nucleotide sequence ID" value="NZ_RXNT01000007.1"/>
</dbReference>
<keyword evidence="1" id="KW-1133">Transmembrane helix</keyword>
<keyword evidence="1" id="KW-0812">Transmembrane</keyword>
<accession>A0A431W971</accession>
<protein>
    <submittedName>
        <fullName evidence="2">YtxH domain-containing protein</fullName>
    </submittedName>
</protein>
<feature type="transmembrane region" description="Helical" evidence="1">
    <location>
        <begin position="6"/>
        <end position="23"/>
    </location>
</feature>
<dbReference type="OrthoDB" id="2353585at2"/>
<proteinExistence type="predicted"/>
<evidence type="ECO:0000313" key="2">
    <source>
        <dbReference type="EMBL" id="RTR31966.1"/>
    </source>
</evidence>
<name>A0A431W971_9BACI</name>
<dbReference type="EMBL" id="RXNT01000007">
    <property type="protein sequence ID" value="RTR31966.1"/>
    <property type="molecule type" value="Genomic_DNA"/>
</dbReference>
<evidence type="ECO:0000313" key="3">
    <source>
        <dbReference type="Proteomes" id="UP000271374"/>
    </source>
</evidence>
<keyword evidence="3" id="KW-1185">Reference proteome</keyword>
<comment type="caution">
    <text evidence="2">The sequence shown here is derived from an EMBL/GenBank/DDBJ whole genome shotgun (WGS) entry which is preliminary data.</text>
</comment>
<dbReference type="Proteomes" id="UP000271374">
    <property type="component" value="Unassembled WGS sequence"/>
</dbReference>
<dbReference type="AlphaFoldDB" id="A0A431W971"/>
<organism evidence="2 3">
    <name type="scientific">Bacillus yapensis</name>
    <dbReference type="NCBI Taxonomy" id="2492960"/>
    <lineage>
        <taxon>Bacteria</taxon>
        <taxon>Bacillati</taxon>
        <taxon>Bacillota</taxon>
        <taxon>Bacilli</taxon>
        <taxon>Bacillales</taxon>
        <taxon>Bacillaceae</taxon>
        <taxon>Bacillus</taxon>
    </lineage>
</organism>